<dbReference type="GO" id="GO:0006747">
    <property type="term" value="P:FAD biosynthetic process"/>
    <property type="evidence" value="ECO:0007669"/>
    <property type="project" value="UniProtKB-UniPathway"/>
</dbReference>
<comment type="caution">
    <text evidence="14">The sequence shown here is derived from an EMBL/GenBank/DDBJ whole genome shotgun (WGS) entry which is preliminary data.</text>
</comment>
<gene>
    <name evidence="14" type="ORF">D2E24_0182</name>
</gene>
<keyword evidence="14" id="KW-0418">Kinase</keyword>
<comment type="catalytic activity">
    <reaction evidence="10">
        <text>riboflavin + ATP = FMN + ADP + H(+)</text>
        <dbReference type="Rhea" id="RHEA:14357"/>
        <dbReference type="ChEBI" id="CHEBI:15378"/>
        <dbReference type="ChEBI" id="CHEBI:30616"/>
        <dbReference type="ChEBI" id="CHEBI:57986"/>
        <dbReference type="ChEBI" id="CHEBI:58210"/>
        <dbReference type="ChEBI" id="CHEBI:456216"/>
        <dbReference type="EC" id="2.7.1.26"/>
    </reaction>
</comment>
<dbReference type="SUPFAM" id="SSF82114">
    <property type="entry name" value="Riboflavin kinase-like"/>
    <property type="match status" value="1"/>
</dbReference>
<dbReference type="Proteomes" id="UP000287470">
    <property type="component" value="Unassembled WGS sequence"/>
</dbReference>
<evidence type="ECO:0000256" key="12">
    <source>
        <dbReference type="SAM" id="MobiDB-lite"/>
    </source>
</evidence>
<evidence type="ECO:0000256" key="8">
    <source>
        <dbReference type="ARBA" id="ARBA00022827"/>
    </source>
</evidence>
<dbReference type="CDD" id="cd02064">
    <property type="entry name" value="FAD_synthetase_N"/>
    <property type="match status" value="1"/>
</dbReference>
<dbReference type="PANTHER" id="PTHR22749:SF6">
    <property type="entry name" value="RIBOFLAVIN KINASE"/>
    <property type="match status" value="1"/>
</dbReference>
<dbReference type="RefSeq" id="WP_125967446.1">
    <property type="nucleotide sequence ID" value="NZ_QXGK01000001.1"/>
</dbReference>
<comment type="pathway">
    <text evidence="1">Cofactor biosynthesis; FAD biosynthesis; FAD from FMN: step 1/1.</text>
</comment>
<keyword evidence="8" id="KW-0274">FAD</keyword>
<evidence type="ECO:0000313" key="15">
    <source>
        <dbReference type="Proteomes" id="UP000287470"/>
    </source>
</evidence>
<dbReference type="PANTHER" id="PTHR22749">
    <property type="entry name" value="RIBOFLAVIN KINASE/FMN ADENYLYLTRANSFERASE"/>
    <property type="match status" value="1"/>
</dbReference>
<accession>A0A430FX77</accession>
<dbReference type="Gene3D" id="3.40.50.620">
    <property type="entry name" value="HUPs"/>
    <property type="match status" value="1"/>
</dbReference>
<dbReference type="SMART" id="SM00904">
    <property type="entry name" value="Flavokinase"/>
    <property type="match status" value="1"/>
</dbReference>
<evidence type="ECO:0000259" key="13">
    <source>
        <dbReference type="SMART" id="SM00904"/>
    </source>
</evidence>
<evidence type="ECO:0000256" key="7">
    <source>
        <dbReference type="ARBA" id="ARBA00022741"/>
    </source>
</evidence>
<comment type="catalytic activity">
    <reaction evidence="11">
        <text>FMN + ATP + H(+) = FAD + diphosphate</text>
        <dbReference type="Rhea" id="RHEA:17237"/>
        <dbReference type="ChEBI" id="CHEBI:15378"/>
        <dbReference type="ChEBI" id="CHEBI:30616"/>
        <dbReference type="ChEBI" id="CHEBI:33019"/>
        <dbReference type="ChEBI" id="CHEBI:57692"/>
        <dbReference type="ChEBI" id="CHEBI:58210"/>
        <dbReference type="EC" id="2.7.7.2"/>
    </reaction>
</comment>
<dbReference type="InterPro" id="IPR015864">
    <property type="entry name" value="FAD_synthase"/>
</dbReference>
<evidence type="ECO:0000256" key="10">
    <source>
        <dbReference type="ARBA" id="ARBA00047880"/>
    </source>
</evidence>
<dbReference type="Gene3D" id="2.40.30.30">
    <property type="entry name" value="Riboflavin kinase-like"/>
    <property type="match status" value="1"/>
</dbReference>
<dbReference type="SUPFAM" id="SSF52374">
    <property type="entry name" value="Nucleotidylyl transferase"/>
    <property type="match status" value="1"/>
</dbReference>
<evidence type="ECO:0000256" key="1">
    <source>
        <dbReference type="ARBA" id="ARBA00004726"/>
    </source>
</evidence>
<keyword evidence="5 14" id="KW-0808">Transferase</keyword>
<keyword evidence="6 14" id="KW-0548">Nucleotidyltransferase</keyword>
<evidence type="ECO:0000313" key="14">
    <source>
        <dbReference type="EMBL" id="RSX58886.1"/>
    </source>
</evidence>
<dbReference type="GO" id="GO:0005524">
    <property type="term" value="F:ATP binding"/>
    <property type="evidence" value="ECO:0007669"/>
    <property type="project" value="UniProtKB-KW"/>
</dbReference>
<evidence type="ECO:0000256" key="11">
    <source>
        <dbReference type="ARBA" id="ARBA00049494"/>
    </source>
</evidence>
<dbReference type="Pfam" id="PF01687">
    <property type="entry name" value="Flavokinase"/>
    <property type="match status" value="1"/>
</dbReference>
<evidence type="ECO:0000256" key="4">
    <source>
        <dbReference type="ARBA" id="ARBA00022643"/>
    </source>
</evidence>
<dbReference type="EMBL" id="QXGK01000001">
    <property type="protein sequence ID" value="RSX58886.1"/>
    <property type="molecule type" value="Genomic_DNA"/>
</dbReference>
<protein>
    <submittedName>
        <fullName evidence="14">Bifunctional riboflavin kinase/FMN adenylyltransferase</fullName>
    </submittedName>
</protein>
<dbReference type="InterPro" id="IPR023465">
    <property type="entry name" value="Riboflavin_kinase_dom_sf"/>
</dbReference>
<dbReference type="AlphaFoldDB" id="A0A430FX77"/>
<dbReference type="InterPro" id="IPR015865">
    <property type="entry name" value="Riboflavin_kinase_bac/euk"/>
</dbReference>
<dbReference type="GO" id="GO:0009231">
    <property type="term" value="P:riboflavin biosynthetic process"/>
    <property type="evidence" value="ECO:0007669"/>
    <property type="project" value="InterPro"/>
</dbReference>
<comment type="similarity">
    <text evidence="2">Belongs to the RibF family.</text>
</comment>
<name>A0A430FX77_9BIFI</name>
<keyword evidence="9" id="KW-0067">ATP-binding</keyword>
<dbReference type="GO" id="GO:0008531">
    <property type="term" value="F:riboflavin kinase activity"/>
    <property type="evidence" value="ECO:0007669"/>
    <property type="project" value="UniProtKB-EC"/>
</dbReference>
<evidence type="ECO:0000256" key="5">
    <source>
        <dbReference type="ARBA" id="ARBA00022679"/>
    </source>
</evidence>
<evidence type="ECO:0000256" key="9">
    <source>
        <dbReference type="ARBA" id="ARBA00022840"/>
    </source>
</evidence>
<proteinExistence type="inferred from homology"/>
<dbReference type="Pfam" id="PF06574">
    <property type="entry name" value="FAD_syn"/>
    <property type="match status" value="1"/>
</dbReference>
<keyword evidence="4" id="KW-0288">FMN</keyword>
<feature type="region of interest" description="Disordered" evidence="12">
    <location>
        <begin position="184"/>
        <end position="203"/>
    </location>
</feature>
<organism evidence="14 15">
    <name type="scientific">Bifidobacterium samirii</name>
    <dbReference type="NCBI Taxonomy" id="2306974"/>
    <lineage>
        <taxon>Bacteria</taxon>
        <taxon>Bacillati</taxon>
        <taxon>Actinomycetota</taxon>
        <taxon>Actinomycetes</taxon>
        <taxon>Bifidobacteriales</taxon>
        <taxon>Bifidobacteriaceae</taxon>
        <taxon>Bifidobacterium</taxon>
    </lineage>
</organism>
<dbReference type="GO" id="GO:0009398">
    <property type="term" value="P:FMN biosynthetic process"/>
    <property type="evidence" value="ECO:0007669"/>
    <property type="project" value="TreeGrafter"/>
</dbReference>
<sequence length="412" mass="44095">MNITRLTPDSTGLVAWPTLSDDRKAVVTVGAFDGMHQGHQAVIGRVVELAKRHDAFSVVVLFDPRPAAAHRYAAAHDGADMPAGMHDPQAVSGVDDRLRRMRDLGVDHVMLVHYTMAFAGKSFRFFLGQLVGKLGMRTLVLGSDAAMGKDRAGDVKAIATLAAATGVFELDVVDDRGPGTVRIPFNAQPQAPSEPGEPADPTAGMTKAELRAWSKKRQALLHRVWSSTNVRYLLSQGRIIAANDVLGHAHAIEGTVVHGEERGRTIGFPTANIDAAGADGYLPVDGVYAGWLVDMGLGDVAADDTAADAASADVVSADVADDDIAARLAADSPHRWPAAISIGTKPTFNEETGLADRVVEAYAIADDWLELYGHRVRVEFAGFLRPQVRFDGVDALKDELARNVEETRRLTA</sequence>
<keyword evidence="15" id="KW-1185">Reference proteome</keyword>
<keyword evidence="3" id="KW-0285">Flavoprotein</keyword>
<evidence type="ECO:0000256" key="2">
    <source>
        <dbReference type="ARBA" id="ARBA00010214"/>
    </source>
</evidence>
<feature type="domain" description="Riboflavin kinase" evidence="13">
    <location>
        <begin position="245"/>
        <end position="412"/>
    </location>
</feature>
<dbReference type="UniPathway" id="UPA00277">
    <property type="reaction ID" value="UER00407"/>
</dbReference>
<dbReference type="InterPro" id="IPR023468">
    <property type="entry name" value="Riboflavin_kinase"/>
</dbReference>
<dbReference type="OrthoDB" id="9803667at2"/>
<evidence type="ECO:0000256" key="6">
    <source>
        <dbReference type="ARBA" id="ARBA00022695"/>
    </source>
</evidence>
<keyword evidence="7" id="KW-0547">Nucleotide-binding</keyword>
<dbReference type="InterPro" id="IPR014729">
    <property type="entry name" value="Rossmann-like_a/b/a_fold"/>
</dbReference>
<dbReference type="GO" id="GO:0003919">
    <property type="term" value="F:FMN adenylyltransferase activity"/>
    <property type="evidence" value="ECO:0007669"/>
    <property type="project" value="UniProtKB-EC"/>
</dbReference>
<reference evidence="14 15" key="1">
    <citation type="submission" date="2018-09" db="EMBL/GenBank/DDBJ databases">
        <title>Characterization of the phylogenetic diversity of five novel species belonging to the genus Bifidobacterium.</title>
        <authorList>
            <person name="Lugli G.A."/>
            <person name="Duranti S."/>
            <person name="Milani C."/>
        </authorList>
    </citation>
    <scope>NUCLEOTIDE SEQUENCE [LARGE SCALE GENOMIC DNA]</scope>
    <source>
        <strain evidence="14 15">2033B</strain>
    </source>
</reference>
<evidence type="ECO:0000256" key="3">
    <source>
        <dbReference type="ARBA" id="ARBA00022630"/>
    </source>
</evidence>